<evidence type="ECO:0000313" key="2">
    <source>
        <dbReference type="Proteomes" id="UP000026961"/>
    </source>
</evidence>
<evidence type="ECO:0000313" key="1">
    <source>
        <dbReference type="EnsemblPlants" id="OGLUM12G21670.1"/>
    </source>
</evidence>
<dbReference type="EnsemblPlants" id="OGLUM12G21670.1">
    <property type="protein sequence ID" value="OGLUM12G21670.1"/>
    <property type="gene ID" value="OGLUM12G21670"/>
</dbReference>
<organism evidence="1">
    <name type="scientific">Oryza glumipatula</name>
    <dbReference type="NCBI Taxonomy" id="40148"/>
    <lineage>
        <taxon>Eukaryota</taxon>
        <taxon>Viridiplantae</taxon>
        <taxon>Streptophyta</taxon>
        <taxon>Embryophyta</taxon>
        <taxon>Tracheophyta</taxon>
        <taxon>Spermatophyta</taxon>
        <taxon>Magnoliopsida</taxon>
        <taxon>Liliopsida</taxon>
        <taxon>Poales</taxon>
        <taxon>Poaceae</taxon>
        <taxon>BOP clade</taxon>
        <taxon>Oryzoideae</taxon>
        <taxon>Oryzeae</taxon>
        <taxon>Oryzinae</taxon>
        <taxon>Oryza</taxon>
    </lineage>
</organism>
<dbReference type="Gramene" id="OGLUM12G21670.1">
    <property type="protein sequence ID" value="OGLUM12G21670.1"/>
    <property type="gene ID" value="OGLUM12G21670"/>
</dbReference>
<reference evidence="1" key="1">
    <citation type="submission" date="2015-04" db="UniProtKB">
        <authorList>
            <consortium name="EnsemblPlants"/>
        </authorList>
    </citation>
    <scope>IDENTIFICATION</scope>
</reference>
<dbReference type="HOGENOM" id="CLU_2201065_0_0_1"/>
<dbReference type="PROSITE" id="PS51257">
    <property type="entry name" value="PROKAR_LIPOPROTEIN"/>
    <property type="match status" value="1"/>
</dbReference>
<dbReference type="Proteomes" id="UP000026961">
    <property type="component" value="Chromosome 12"/>
</dbReference>
<reference evidence="1" key="2">
    <citation type="submission" date="2018-05" db="EMBL/GenBank/DDBJ databases">
        <title>OgluRS3 (Oryza glumaepatula Reference Sequence Version 3).</title>
        <authorList>
            <person name="Zhang J."/>
            <person name="Kudrna D."/>
            <person name="Lee S."/>
            <person name="Talag J."/>
            <person name="Welchert J."/>
            <person name="Wing R.A."/>
        </authorList>
    </citation>
    <scope>NUCLEOTIDE SEQUENCE [LARGE SCALE GENOMIC DNA]</scope>
</reference>
<keyword evidence="2" id="KW-1185">Reference proteome</keyword>
<proteinExistence type="predicted"/>
<sequence length="108" mass="10342">MGMGKPHHGAYSWASSTAGRTGTGCAGATGCLGGGGAGAPVSLCTRSLNSLGSTRYTLGGAGPGAADGEARHGLAGGFCTALSAASCAGRLASAACISIELKKKKKLR</sequence>
<accession>A0A0E0BVN2</accession>
<protein>
    <submittedName>
        <fullName evidence="1">Uncharacterized protein</fullName>
    </submittedName>
</protein>
<dbReference type="AlphaFoldDB" id="A0A0E0BVN2"/>
<name>A0A0E0BVN2_9ORYZ</name>